<dbReference type="InterPro" id="IPR000089">
    <property type="entry name" value="Biotin_lipoyl"/>
</dbReference>
<evidence type="ECO:0000256" key="4">
    <source>
        <dbReference type="PIRSR" id="PIRSR617453-50"/>
    </source>
</evidence>
<gene>
    <name evidence="3" type="primary">gcvH</name>
    <name evidence="6" type="ORF">cpu_18670</name>
</gene>
<comment type="cofactor">
    <cofactor evidence="3">
        <name>(R)-lipoate</name>
        <dbReference type="ChEBI" id="CHEBI:83088"/>
    </cofactor>
    <text evidence="3">Binds 1 lipoyl cofactor covalently.</text>
</comment>
<dbReference type="InterPro" id="IPR011053">
    <property type="entry name" value="Single_hybrid_motif"/>
</dbReference>
<dbReference type="NCBIfam" id="TIGR00527">
    <property type="entry name" value="gcvH"/>
    <property type="match status" value="1"/>
</dbReference>
<dbReference type="InterPro" id="IPR017453">
    <property type="entry name" value="GCV_H_sub"/>
</dbReference>
<dbReference type="CDD" id="cd06848">
    <property type="entry name" value="GCS_H"/>
    <property type="match status" value="1"/>
</dbReference>
<comment type="function">
    <text evidence="3">The glycine cleavage system catalyzes the degradation of glycine. The H protein shuttles the methylamine group of glycine from the P protein to the T protein.</text>
</comment>
<dbReference type="RefSeq" id="WP_075859789.1">
    <property type="nucleotide sequence ID" value="NZ_BDJK01000043.1"/>
</dbReference>
<evidence type="ECO:0000313" key="6">
    <source>
        <dbReference type="EMBL" id="GAV23357.1"/>
    </source>
</evidence>
<evidence type="ECO:0000313" key="7">
    <source>
        <dbReference type="Proteomes" id="UP000187485"/>
    </source>
</evidence>
<comment type="similarity">
    <text evidence="1 3">Belongs to the GcvH family.</text>
</comment>
<evidence type="ECO:0000256" key="3">
    <source>
        <dbReference type="HAMAP-Rule" id="MF_00272"/>
    </source>
</evidence>
<organism evidence="6 7">
    <name type="scientific">Carboxydothermus pertinax</name>
    <dbReference type="NCBI Taxonomy" id="870242"/>
    <lineage>
        <taxon>Bacteria</taxon>
        <taxon>Bacillati</taxon>
        <taxon>Bacillota</taxon>
        <taxon>Clostridia</taxon>
        <taxon>Thermoanaerobacterales</taxon>
        <taxon>Thermoanaerobacteraceae</taxon>
        <taxon>Carboxydothermus</taxon>
    </lineage>
</organism>
<keyword evidence="7" id="KW-1185">Reference proteome</keyword>
<evidence type="ECO:0000256" key="1">
    <source>
        <dbReference type="ARBA" id="ARBA00009249"/>
    </source>
</evidence>
<protein>
    <recommendedName>
        <fullName evidence="3">Glycine cleavage system H protein</fullName>
    </recommendedName>
</protein>
<dbReference type="Proteomes" id="UP000187485">
    <property type="component" value="Unassembled WGS sequence"/>
</dbReference>
<dbReference type="InterPro" id="IPR002930">
    <property type="entry name" value="GCV_H"/>
</dbReference>
<name>A0A1L8CWS1_9THEO</name>
<feature type="modified residue" description="N6-lipoyllysine" evidence="3 4">
    <location>
        <position position="64"/>
    </location>
</feature>
<dbReference type="Pfam" id="PF01597">
    <property type="entry name" value="GCV_H"/>
    <property type="match status" value="1"/>
</dbReference>
<dbReference type="HAMAP" id="MF_00272">
    <property type="entry name" value="GcvH"/>
    <property type="match status" value="1"/>
</dbReference>
<dbReference type="Gene3D" id="2.40.50.100">
    <property type="match status" value="1"/>
</dbReference>
<dbReference type="NCBIfam" id="NF002270">
    <property type="entry name" value="PRK01202.1"/>
    <property type="match status" value="1"/>
</dbReference>
<dbReference type="InterPro" id="IPR033753">
    <property type="entry name" value="GCV_H/Fam206"/>
</dbReference>
<dbReference type="InterPro" id="IPR003016">
    <property type="entry name" value="2-oxoA_DH_lipoyl-BS"/>
</dbReference>
<sequence length="130" mass="14299">MSNVPKDLKYSREHEWIKVDGNIGIVGITDFAQKSLGDIVFIELPGVGDEITAGDTFGVVESVKAASDLYAPVSGKVLEVNEEVIDSPQLVNEDPYGKGWMIKVEISNEAELEELLSPEDYEKLLEEEGE</sequence>
<dbReference type="AlphaFoldDB" id="A0A1L8CWS1"/>
<dbReference type="EMBL" id="BDJK01000043">
    <property type="protein sequence ID" value="GAV23357.1"/>
    <property type="molecule type" value="Genomic_DNA"/>
</dbReference>
<dbReference type="OrthoDB" id="9796712at2"/>
<dbReference type="PROSITE" id="PS50968">
    <property type="entry name" value="BIOTINYL_LIPOYL"/>
    <property type="match status" value="1"/>
</dbReference>
<proteinExistence type="inferred from homology"/>
<dbReference type="GO" id="GO:0009249">
    <property type="term" value="P:protein lipoylation"/>
    <property type="evidence" value="ECO:0007669"/>
    <property type="project" value="TreeGrafter"/>
</dbReference>
<reference evidence="7" key="1">
    <citation type="submission" date="2016-12" db="EMBL/GenBank/DDBJ databases">
        <title>Draft Genome Sequences od Carboxydothermus pertinax and islandicus, Hydrogenogenic Carboxydotrophic Bacteria.</title>
        <authorList>
            <person name="Fukuyama Y."/>
            <person name="Ohmae K."/>
            <person name="Yoneda Y."/>
            <person name="Yoshida T."/>
            <person name="Sako Y."/>
        </authorList>
    </citation>
    <scope>NUCLEOTIDE SEQUENCE [LARGE SCALE GENOMIC DNA]</scope>
    <source>
        <strain evidence="7">Ug1</strain>
    </source>
</reference>
<feature type="domain" description="Lipoyl-binding" evidence="5">
    <location>
        <begin position="23"/>
        <end position="105"/>
    </location>
</feature>
<comment type="subunit">
    <text evidence="3">The glycine cleavage system is composed of four proteins: P, T, L and H.</text>
</comment>
<evidence type="ECO:0000256" key="2">
    <source>
        <dbReference type="ARBA" id="ARBA00022823"/>
    </source>
</evidence>
<dbReference type="STRING" id="870242.cpu_18670"/>
<evidence type="ECO:0000259" key="5">
    <source>
        <dbReference type="PROSITE" id="PS50968"/>
    </source>
</evidence>
<dbReference type="PANTHER" id="PTHR11715">
    <property type="entry name" value="GLYCINE CLEAVAGE SYSTEM H PROTEIN"/>
    <property type="match status" value="1"/>
</dbReference>
<dbReference type="GO" id="GO:0005960">
    <property type="term" value="C:glycine cleavage complex"/>
    <property type="evidence" value="ECO:0007669"/>
    <property type="project" value="InterPro"/>
</dbReference>
<accession>A0A1L8CWS1</accession>
<dbReference type="SUPFAM" id="SSF51230">
    <property type="entry name" value="Single hybrid motif"/>
    <property type="match status" value="1"/>
</dbReference>
<dbReference type="GO" id="GO:0019464">
    <property type="term" value="P:glycine decarboxylation via glycine cleavage system"/>
    <property type="evidence" value="ECO:0007669"/>
    <property type="project" value="UniProtKB-UniRule"/>
</dbReference>
<dbReference type="PROSITE" id="PS00189">
    <property type="entry name" value="LIPOYL"/>
    <property type="match status" value="1"/>
</dbReference>
<keyword evidence="2 3" id="KW-0450">Lipoyl</keyword>
<dbReference type="PANTHER" id="PTHR11715:SF3">
    <property type="entry name" value="GLYCINE CLEAVAGE SYSTEM H PROTEIN-RELATED"/>
    <property type="match status" value="1"/>
</dbReference>
<dbReference type="GO" id="GO:0005829">
    <property type="term" value="C:cytosol"/>
    <property type="evidence" value="ECO:0007669"/>
    <property type="project" value="TreeGrafter"/>
</dbReference>
<comment type="caution">
    <text evidence="6">The sequence shown here is derived from an EMBL/GenBank/DDBJ whole genome shotgun (WGS) entry which is preliminary data.</text>
</comment>